<feature type="coiled-coil region" evidence="5">
    <location>
        <begin position="345"/>
        <end position="379"/>
    </location>
</feature>
<name>A0ABN9KY56_9NEOB</name>
<feature type="domain" description="B30.2/SPRY" evidence="7">
    <location>
        <begin position="480"/>
        <end position="678"/>
    </location>
</feature>
<evidence type="ECO:0000256" key="6">
    <source>
        <dbReference type="SAM" id="MobiDB-lite"/>
    </source>
</evidence>
<dbReference type="PRINTS" id="PR01407">
    <property type="entry name" value="BUTYPHLNCDUF"/>
</dbReference>
<evidence type="ECO:0008006" key="11">
    <source>
        <dbReference type="Google" id="ProtNLM"/>
    </source>
</evidence>
<comment type="caution">
    <text evidence="9">The sequence shown here is derived from an EMBL/GenBank/DDBJ whole genome shotgun (WGS) entry which is preliminary data.</text>
</comment>
<sequence>MTADIERFFHLLPDTILVWSEMVPGAVWHGAKDPRGLERSRKKVNLRMARFVKSKFGIVVRHYQLEGDKSGLLRPNGIHLTDIGLDIFLSGLQDGIEQALTLMGGGRSHILAKPPAVECKGRSWFLSFPPGNKADSPNSAGPGARKGTTTPILHHSEERAADEPTGRTENEEKLQTMAEGHVLDQSMSRLIQTISMVVPAMDDLRQMKLLTDEQYDLVKNNGTTQEQMRELYRHVKNWGHAEKTTVYKCLKNNNLLVVTNVERSLQSIHSCSDHKVPMADSNHSVRRKEYVQSSVDQNLGAEIKEEVLTGLDEWFLHERNPRDDCTADRGHHLQTDEKGNVHQVLEELTSQNGHIQQRVQELQEEMKAEKAKAEDISRRMNVLFINSRRQLDLLEKRILSEIFRQKEQKSRSISDLIQNLKVKEEELCRDICHIKELRTSNGPLMALPEYKAYTDRGTERILCAVRDVDLGLISTMLHSGLSDMITGIKRGIYAQEIIDLLLDVNTAENHVHISEDLKTATWSQRDLLRPESEERFDHSQVLSSSGVATDQGYWEVETSGTGAWRVGMSYASVARKGRQGSVGNNEQSWALCRWINGLEYAVIHNWKTTPIPDKISSQRFGIYLDYGAGRLSFYELSDPIKHLHTFLATFTELLHAAIYVWDRECDKSCWVRIRSYEK</sequence>
<dbReference type="PANTHER" id="PTHR25465">
    <property type="entry name" value="B-BOX DOMAIN CONTAINING"/>
    <property type="match status" value="1"/>
</dbReference>
<dbReference type="PROSITE" id="PS50209">
    <property type="entry name" value="CARD"/>
    <property type="match status" value="1"/>
</dbReference>
<dbReference type="PANTHER" id="PTHR25465:SF41">
    <property type="entry name" value="E3 UBIQUITIN-PROTEIN LIGASE RNF135"/>
    <property type="match status" value="1"/>
</dbReference>
<dbReference type="InterPro" id="IPR011029">
    <property type="entry name" value="DEATH-like_dom_sf"/>
</dbReference>
<dbReference type="InterPro" id="IPR003879">
    <property type="entry name" value="Butyrophylin_SPRY"/>
</dbReference>
<reference evidence="9" key="1">
    <citation type="submission" date="2023-07" db="EMBL/GenBank/DDBJ databases">
        <authorList>
            <person name="Stuckert A."/>
        </authorList>
    </citation>
    <scope>NUCLEOTIDE SEQUENCE</scope>
</reference>
<dbReference type="CDD" id="cd12891">
    <property type="entry name" value="SPRY_PRY_C-I_2"/>
    <property type="match status" value="1"/>
</dbReference>
<dbReference type="Pfam" id="PF13765">
    <property type="entry name" value="PRY"/>
    <property type="match status" value="1"/>
</dbReference>
<dbReference type="Gene3D" id="2.60.120.920">
    <property type="match status" value="1"/>
</dbReference>
<dbReference type="Pfam" id="PF00622">
    <property type="entry name" value="SPRY"/>
    <property type="match status" value="1"/>
</dbReference>
<dbReference type="InterPro" id="IPR003877">
    <property type="entry name" value="SPRY_dom"/>
</dbReference>
<dbReference type="SUPFAM" id="SSF47986">
    <property type="entry name" value="DEATH domain"/>
    <property type="match status" value="1"/>
</dbReference>
<feature type="region of interest" description="Disordered" evidence="6">
    <location>
        <begin position="128"/>
        <end position="169"/>
    </location>
</feature>
<feature type="compositionally biased region" description="Basic and acidic residues" evidence="6">
    <location>
        <begin position="154"/>
        <end position="169"/>
    </location>
</feature>
<evidence type="ECO:0000256" key="1">
    <source>
        <dbReference type="ARBA" id="ARBA00022723"/>
    </source>
</evidence>
<dbReference type="Pfam" id="PF00619">
    <property type="entry name" value="CARD"/>
    <property type="match status" value="1"/>
</dbReference>
<keyword evidence="10" id="KW-1185">Reference proteome</keyword>
<dbReference type="InterPro" id="IPR043136">
    <property type="entry name" value="B30.2/SPRY_sf"/>
</dbReference>
<dbReference type="Proteomes" id="UP001176940">
    <property type="component" value="Unassembled WGS sequence"/>
</dbReference>
<keyword evidence="1" id="KW-0479">Metal-binding</keyword>
<organism evidence="9 10">
    <name type="scientific">Ranitomeya imitator</name>
    <name type="common">mimic poison frog</name>
    <dbReference type="NCBI Taxonomy" id="111125"/>
    <lineage>
        <taxon>Eukaryota</taxon>
        <taxon>Metazoa</taxon>
        <taxon>Chordata</taxon>
        <taxon>Craniata</taxon>
        <taxon>Vertebrata</taxon>
        <taxon>Euteleostomi</taxon>
        <taxon>Amphibia</taxon>
        <taxon>Batrachia</taxon>
        <taxon>Anura</taxon>
        <taxon>Neobatrachia</taxon>
        <taxon>Hyloidea</taxon>
        <taxon>Dendrobatidae</taxon>
        <taxon>Dendrobatinae</taxon>
        <taxon>Ranitomeya</taxon>
    </lineage>
</organism>
<dbReference type="InterPro" id="IPR001870">
    <property type="entry name" value="B30.2/SPRY"/>
</dbReference>
<evidence type="ECO:0000313" key="9">
    <source>
        <dbReference type="EMBL" id="CAJ0924724.1"/>
    </source>
</evidence>
<dbReference type="SMART" id="SM00449">
    <property type="entry name" value="SPRY"/>
    <property type="match status" value="1"/>
</dbReference>
<keyword evidence="2" id="KW-0863">Zinc-finger</keyword>
<proteinExistence type="predicted"/>
<evidence type="ECO:0000259" key="8">
    <source>
        <dbReference type="PROSITE" id="PS50209"/>
    </source>
</evidence>
<dbReference type="PROSITE" id="PS50188">
    <property type="entry name" value="B302_SPRY"/>
    <property type="match status" value="1"/>
</dbReference>
<keyword evidence="3" id="KW-0862">Zinc</keyword>
<evidence type="ECO:0000256" key="2">
    <source>
        <dbReference type="ARBA" id="ARBA00022771"/>
    </source>
</evidence>
<accession>A0ABN9KY56</accession>
<feature type="domain" description="CARD" evidence="8">
    <location>
        <begin position="175"/>
        <end position="254"/>
    </location>
</feature>
<dbReference type="InterPro" id="IPR013320">
    <property type="entry name" value="ConA-like_dom_sf"/>
</dbReference>
<dbReference type="Gene3D" id="1.10.533.10">
    <property type="entry name" value="Death Domain, Fas"/>
    <property type="match status" value="1"/>
</dbReference>
<dbReference type="InterPro" id="IPR001315">
    <property type="entry name" value="CARD"/>
</dbReference>
<dbReference type="InterPro" id="IPR006574">
    <property type="entry name" value="PRY"/>
</dbReference>
<protein>
    <recommendedName>
        <fullName evidence="11">B30.2/SPRY domain-containing protein</fullName>
    </recommendedName>
</protein>
<evidence type="ECO:0000256" key="4">
    <source>
        <dbReference type="ARBA" id="ARBA00023054"/>
    </source>
</evidence>
<evidence type="ECO:0000256" key="5">
    <source>
        <dbReference type="SAM" id="Coils"/>
    </source>
</evidence>
<gene>
    <name evidence="9" type="ORF">RIMI_LOCUS2339038</name>
</gene>
<dbReference type="SMART" id="SM00589">
    <property type="entry name" value="PRY"/>
    <property type="match status" value="1"/>
</dbReference>
<dbReference type="InterPro" id="IPR051051">
    <property type="entry name" value="E3_ubiq-ligase_TRIM/RNF"/>
</dbReference>
<dbReference type="SUPFAM" id="SSF49899">
    <property type="entry name" value="Concanavalin A-like lectins/glucanases"/>
    <property type="match status" value="1"/>
</dbReference>
<dbReference type="EMBL" id="CAUEEQ010003245">
    <property type="protein sequence ID" value="CAJ0924724.1"/>
    <property type="molecule type" value="Genomic_DNA"/>
</dbReference>
<keyword evidence="4 5" id="KW-0175">Coiled coil</keyword>
<evidence type="ECO:0000259" key="7">
    <source>
        <dbReference type="PROSITE" id="PS50188"/>
    </source>
</evidence>
<evidence type="ECO:0000313" key="10">
    <source>
        <dbReference type="Proteomes" id="UP001176940"/>
    </source>
</evidence>
<evidence type="ECO:0000256" key="3">
    <source>
        <dbReference type="ARBA" id="ARBA00022833"/>
    </source>
</evidence>